<sequence length="291" mass="32744">MIRLAFSRITLRQLSEDEPMLSLSSALRGLNTGGHIMEYKLRCASLGITVYLIWEERKGPPLVKFWLKALGFDVSAWFGLGYPVLSPVTANGFEHLKEEYSGDMDFGKIWKELSNPDHVTSWDLVLPHAEFSFNNSVNRSTGCSPFEVVYDVRPNTPLDVNSLPLPPRPNEAALDFSSYMSHLHEECKRRLTISANSYATAANSHCTDRQFNEGDMLAFLVAGCEESWVPVSSPPFGWRVEDFFSVANQVSTGLGRFWAMDLFLGLHGIEPLSWALSLAFSFLWARPRLLT</sequence>
<evidence type="ECO:0000313" key="1">
    <source>
        <dbReference type="EMBL" id="KAF9665112.1"/>
    </source>
</evidence>
<dbReference type="Proteomes" id="UP000657918">
    <property type="component" value="Chromosome 16"/>
</dbReference>
<keyword evidence="2" id="KW-1185">Reference proteome</keyword>
<reference evidence="1 2" key="1">
    <citation type="submission" date="2020-10" db="EMBL/GenBank/DDBJ databases">
        <title>Plant Genome Project.</title>
        <authorList>
            <person name="Zhang R.-G."/>
        </authorList>
    </citation>
    <scope>NUCLEOTIDE SEQUENCE [LARGE SCALE GENOMIC DNA]</scope>
    <source>
        <strain evidence="1">FAFU-HL-1</strain>
        <tissue evidence="1">Leaf</tissue>
    </source>
</reference>
<dbReference type="InterPro" id="IPR036397">
    <property type="entry name" value="RNaseH_sf"/>
</dbReference>
<name>A0A835J8P6_9ROSI</name>
<proteinExistence type="predicted"/>
<evidence type="ECO:0000313" key="2">
    <source>
        <dbReference type="Proteomes" id="UP000657918"/>
    </source>
</evidence>
<comment type="caution">
    <text evidence="1">The sequence shown here is derived from an EMBL/GenBank/DDBJ whole genome shotgun (WGS) entry which is preliminary data.</text>
</comment>
<dbReference type="OrthoDB" id="1935586at2759"/>
<dbReference type="GO" id="GO:0003676">
    <property type="term" value="F:nucleic acid binding"/>
    <property type="evidence" value="ECO:0007669"/>
    <property type="project" value="InterPro"/>
</dbReference>
<dbReference type="EMBL" id="JADGMS010000016">
    <property type="protein sequence ID" value="KAF9665112.1"/>
    <property type="molecule type" value="Genomic_DNA"/>
</dbReference>
<dbReference type="Gene3D" id="3.30.420.10">
    <property type="entry name" value="Ribonuclease H-like superfamily/Ribonuclease H"/>
    <property type="match status" value="1"/>
</dbReference>
<protein>
    <submittedName>
        <fullName evidence="1">Uncharacterized protein</fullName>
    </submittedName>
</protein>
<accession>A0A835J8P6</accession>
<dbReference type="AlphaFoldDB" id="A0A835J8P6"/>
<gene>
    <name evidence="1" type="ORF">SADUNF_Sadunf16G0088300</name>
</gene>
<organism evidence="1 2">
    <name type="scientific">Salix dunnii</name>
    <dbReference type="NCBI Taxonomy" id="1413687"/>
    <lineage>
        <taxon>Eukaryota</taxon>
        <taxon>Viridiplantae</taxon>
        <taxon>Streptophyta</taxon>
        <taxon>Embryophyta</taxon>
        <taxon>Tracheophyta</taxon>
        <taxon>Spermatophyta</taxon>
        <taxon>Magnoliopsida</taxon>
        <taxon>eudicotyledons</taxon>
        <taxon>Gunneridae</taxon>
        <taxon>Pentapetalae</taxon>
        <taxon>rosids</taxon>
        <taxon>fabids</taxon>
        <taxon>Malpighiales</taxon>
        <taxon>Salicaceae</taxon>
        <taxon>Saliceae</taxon>
        <taxon>Salix</taxon>
    </lineage>
</organism>